<evidence type="ECO:0000313" key="4">
    <source>
        <dbReference type="Proteomes" id="UP000306416"/>
    </source>
</evidence>
<sequence>MRTLTRFQAKLFTILTLTLTAVALEGSNTAAHADETPAAAASTKGICPYSLMLQKSVEAQKAYLAKVEKAKMNSRIDDREETADADEGETSGERSFALVSFSWGSKTR</sequence>
<keyword evidence="4" id="KW-1185">Reference proteome</keyword>
<feature type="chain" id="PRO_5020903150" evidence="2">
    <location>
        <begin position="24"/>
        <end position="108"/>
    </location>
</feature>
<feature type="compositionally biased region" description="Acidic residues" evidence="1">
    <location>
        <begin position="79"/>
        <end position="90"/>
    </location>
</feature>
<feature type="region of interest" description="Disordered" evidence="1">
    <location>
        <begin position="71"/>
        <end position="93"/>
    </location>
</feature>
<comment type="caution">
    <text evidence="3">The sequence shown here is derived from an EMBL/GenBank/DDBJ whole genome shotgun (WGS) entry which is preliminary data.</text>
</comment>
<dbReference type="Proteomes" id="UP000306416">
    <property type="component" value="Unassembled WGS sequence"/>
</dbReference>
<protein>
    <submittedName>
        <fullName evidence="3">Uncharacterized protein</fullName>
    </submittedName>
</protein>
<keyword evidence="2" id="KW-0732">Signal</keyword>
<name>A0A4S1CL28_9BACT</name>
<accession>A0A4S1CL28</accession>
<feature type="signal peptide" evidence="2">
    <location>
        <begin position="1"/>
        <end position="23"/>
    </location>
</feature>
<evidence type="ECO:0000256" key="1">
    <source>
        <dbReference type="SAM" id="MobiDB-lite"/>
    </source>
</evidence>
<dbReference type="AlphaFoldDB" id="A0A4S1CL28"/>
<proteinExistence type="predicted"/>
<dbReference type="EMBL" id="SRSC01000001">
    <property type="protein sequence ID" value="TGU74435.1"/>
    <property type="molecule type" value="Genomic_DNA"/>
</dbReference>
<organism evidence="3 4">
    <name type="scientific">Geomonas terrae</name>
    <dbReference type="NCBI Taxonomy" id="2562681"/>
    <lineage>
        <taxon>Bacteria</taxon>
        <taxon>Pseudomonadati</taxon>
        <taxon>Thermodesulfobacteriota</taxon>
        <taxon>Desulfuromonadia</taxon>
        <taxon>Geobacterales</taxon>
        <taxon>Geobacteraceae</taxon>
        <taxon>Geomonas</taxon>
    </lineage>
</organism>
<evidence type="ECO:0000313" key="3">
    <source>
        <dbReference type="EMBL" id="TGU74435.1"/>
    </source>
</evidence>
<gene>
    <name evidence="3" type="ORF">E4633_02935</name>
</gene>
<reference evidence="3 4" key="1">
    <citation type="submission" date="2019-04" db="EMBL/GenBank/DDBJ databases">
        <title>Geobacter oryzae sp. nov., ferric-reducing bacteria isolated from paddy soil.</title>
        <authorList>
            <person name="Xu Z."/>
            <person name="Masuda Y."/>
            <person name="Itoh H."/>
            <person name="Senoo K."/>
        </authorList>
    </citation>
    <scope>NUCLEOTIDE SEQUENCE [LARGE SCALE GENOMIC DNA]</scope>
    <source>
        <strain evidence="3 4">Red111</strain>
    </source>
</reference>
<evidence type="ECO:0000256" key="2">
    <source>
        <dbReference type="SAM" id="SignalP"/>
    </source>
</evidence>
<dbReference type="RefSeq" id="WP_135868765.1">
    <property type="nucleotide sequence ID" value="NZ_SRSC01000001.1"/>
</dbReference>